<evidence type="ECO:0000259" key="1">
    <source>
        <dbReference type="PROSITE" id="PS50280"/>
    </source>
</evidence>
<keyword evidence="3" id="KW-1185">Reference proteome</keyword>
<proteinExistence type="predicted"/>
<dbReference type="SUPFAM" id="SSF82199">
    <property type="entry name" value="SET domain"/>
    <property type="match status" value="1"/>
</dbReference>
<dbReference type="InterPro" id="IPR001214">
    <property type="entry name" value="SET_dom"/>
</dbReference>
<dbReference type="EMBL" id="JASBNA010000050">
    <property type="protein sequence ID" value="KAK7680318.1"/>
    <property type="molecule type" value="Genomic_DNA"/>
</dbReference>
<protein>
    <recommendedName>
        <fullName evidence="1">SET domain-containing protein</fullName>
    </recommendedName>
</protein>
<dbReference type="InterPro" id="IPR046341">
    <property type="entry name" value="SET_dom_sf"/>
</dbReference>
<dbReference type="CDD" id="cd20071">
    <property type="entry name" value="SET_SMYD"/>
    <property type="match status" value="1"/>
</dbReference>
<dbReference type="Pfam" id="PF00856">
    <property type="entry name" value="SET"/>
    <property type="match status" value="1"/>
</dbReference>
<comment type="caution">
    <text evidence="2">The sequence shown here is derived from an EMBL/GenBank/DDBJ whole genome shotgun (WGS) entry which is preliminary data.</text>
</comment>
<dbReference type="Gene3D" id="2.170.270.10">
    <property type="entry name" value="SET domain"/>
    <property type="match status" value="1"/>
</dbReference>
<accession>A0AAW0FF43</accession>
<evidence type="ECO:0000313" key="3">
    <source>
        <dbReference type="Proteomes" id="UP001385951"/>
    </source>
</evidence>
<sequence length="448" mass="50229">MNRGFLRGKQLDTSITSVPLIDIPREGKIQIPSESIVPDPDSIPTTFPNDREGLLFVTLPPRDAVGPNEPVTECILRPSVKEKILAIPGFPHPFSPPDPPRYQIKPIPGAGLGMVATVDIDVGEDIAIERPLTVTTQAIPGVATVPCLHPREFYRVLLERLDEKSYEELFALHNCKGNTRPEFMGIIDTNGIGIGTLPGYPAACAAVCKVISRANHSCCSNAVWRFHVESFTVHLRAILPIKKGEEIFVSYGYKERTRARRQKYLLERYKFRCTCFACASNTIDRDQARMMAVIATHPKKCEDDSTLRSWVTDRTKADDLIIAEARVMINIMEDEKFCYSSLWPVWYQRIVKAYCALEDEENARKWAQKAAKLARAWALHDGGWDAVAKNPRMTDWWGLRANTRSGIRMVGDLDDLNVRRDLLNTNRAGPGALEHIATSMKAKYPGLG</sequence>
<dbReference type="PROSITE" id="PS50280">
    <property type="entry name" value="SET"/>
    <property type="match status" value="1"/>
</dbReference>
<organism evidence="2 3">
    <name type="scientific">Cerrena zonata</name>
    <dbReference type="NCBI Taxonomy" id="2478898"/>
    <lineage>
        <taxon>Eukaryota</taxon>
        <taxon>Fungi</taxon>
        <taxon>Dikarya</taxon>
        <taxon>Basidiomycota</taxon>
        <taxon>Agaricomycotina</taxon>
        <taxon>Agaricomycetes</taxon>
        <taxon>Polyporales</taxon>
        <taxon>Cerrenaceae</taxon>
        <taxon>Cerrena</taxon>
    </lineage>
</organism>
<gene>
    <name evidence="2" type="ORF">QCA50_016558</name>
</gene>
<dbReference type="PANTHER" id="PTHR47332">
    <property type="entry name" value="SET DOMAIN-CONTAINING PROTEIN 5"/>
    <property type="match status" value="1"/>
</dbReference>
<dbReference type="AlphaFoldDB" id="A0AAW0FF43"/>
<dbReference type="Proteomes" id="UP001385951">
    <property type="component" value="Unassembled WGS sequence"/>
</dbReference>
<evidence type="ECO:0000313" key="2">
    <source>
        <dbReference type="EMBL" id="KAK7680318.1"/>
    </source>
</evidence>
<feature type="domain" description="SET" evidence="1">
    <location>
        <begin position="100"/>
        <end position="252"/>
    </location>
</feature>
<dbReference type="InterPro" id="IPR053185">
    <property type="entry name" value="SET_domain_protein"/>
</dbReference>
<name>A0AAW0FF43_9APHY</name>
<dbReference type="PANTHER" id="PTHR47332:SF6">
    <property type="entry name" value="SET DOMAIN-CONTAINING PROTEIN"/>
    <property type="match status" value="1"/>
</dbReference>
<dbReference type="SMART" id="SM00317">
    <property type="entry name" value="SET"/>
    <property type="match status" value="1"/>
</dbReference>
<reference evidence="2 3" key="1">
    <citation type="submission" date="2022-09" db="EMBL/GenBank/DDBJ databases">
        <authorList>
            <person name="Palmer J.M."/>
        </authorList>
    </citation>
    <scope>NUCLEOTIDE SEQUENCE [LARGE SCALE GENOMIC DNA]</scope>
    <source>
        <strain evidence="2 3">DSM 7382</strain>
    </source>
</reference>